<sequence>MCYINLFFRYSSVKVNMSHNDEGYVVRIRGLPWSCTQEEVASFFSDCDIVGKVKGVCFTFSKEGRQSGEAFVELKTSVDFKKALAKDRKYMGHRYIEVFKSNRSEMDWVLKRSSPTDYDSSSGCMLRLRGLPFGCSKEEIVQFFLGTFVVSLQHFLDLQILLGHLFKTTENCVFWFVSVLPFLCLYIISHIIF</sequence>
<dbReference type="GO" id="GO:0003723">
    <property type="term" value="F:RNA binding"/>
    <property type="evidence" value="ECO:0007669"/>
    <property type="project" value="UniProtKB-UniRule"/>
</dbReference>
<evidence type="ECO:0000313" key="7">
    <source>
        <dbReference type="Ensembl" id="ENSSRHP00000011632.1"/>
    </source>
</evidence>
<keyword evidence="5" id="KW-0812">Transmembrane</keyword>
<accession>A0A673G8A8</accession>
<dbReference type="InterPro" id="IPR035979">
    <property type="entry name" value="RBD_domain_sf"/>
</dbReference>
<keyword evidence="3 4" id="KW-0694">RNA-binding</keyword>
<evidence type="ECO:0000313" key="8">
    <source>
        <dbReference type="Proteomes" id="UP000472270"/>
    </source>
</evidence>
<evidence type="ECO:0000259" key="6">
    <source>
        <dbReference type="PROSITE" id="PS50102"/>
    </source>
</evidence>
<dbReference type="InterPro" id="IPR012677">
    <property type="entry name" value="Nucleotide-bd_a/b_plait_sf"/>
</dbReference>
<dbReference type="FunFam" id="3.30.70.330:FF:000071">
    <property type="entry name" value="heterogeneous nuclear ribonucleoprotein H isoform X1"/>
    <property type="match status" value="1"/>
</dbReference>
<evidence type="ECO:0000256" key="3">
    <source>
        <dbReference type="ARBA" id="ARBA00022884"/>
    </source>
</evidence>
<dbReference type="Proteomes" id="UP000472270">
    <property type="component" value="Unassembled WGS sequence"/>
</dbReference>
<name>A0A673G8A8_9TELE</name>
<evidence type="ECO:0000256" key="5">
    <source>
        <dbReference type="SAM" id="Phobius"/>
    </source>
</evidence>
<reference evidence="7" key="1">
    <citation type="submission" date="2025-08" db="UniProtKB">
        <authorList>
            <consortium name="Ensembl"/>
        </authorList>
    </citation>
    <scope>IDENTIFICATION</scope>
</reference>
<keyword evidence="8" id="KW-1185">Reference proteome</keyword>
<dbReference type="PANTHER" id="PTHR13976">
    <property type="entry name" value="HETEROGENEOUS NUCLEAR RIBONUCLEOPROTEIN-RELATED"/>
    <property type="match status" value="1"/>
</dbReference>
<keyword evidence="1" id="KW-0597">Phosphoprotein</keyword>
<dbReference type="PROSITE" id="PS50102">
    <property type="entry name" value="RRM"/>
    <property type="match status" value="1"/>
</dbReference>
<dbReference type="Ensembl" id="ENSSRHT00000012076.1">
    <property type="protein sequence ID" value="ENSSRHP00000011632.1"/>
    <property type="gene ID" value="ENSSRHG00000006718.1"/>
</dbReference>
<keyword evidence="5" id="KW-1133">Transmembrane helix</keyword>
<evidence type="ECO:0000256" key="2">
    <source>
        <dbReference type="ARBA" id="ARBA00022737"/>
    </source>
</evidence>
<organism evidence="7 8">
    <name type="scientific">Sinocyclocheilus rhinocerous</name>
    <dbReference type="NCBI Taxonomy" id="307959"/>
    <lineage>
        <taxon>Eukaryota</taxon>
        <taxon>Metazoa</taxon>
        <taxon>Chordata</taxon>
        <taxon>Craniata</taxon>
        <taxon>Vertebrata</taxon>
        <taxon>Euteleostomi</taxon>
        <taxon>Actinopterygii</taxon>
        <taxon>Neopterygii</taxon>
        <taxon>Teleostei</taxon>
        <taxon>Ostariophysi</taxon>
        <taxon>Cypriniformes</taxon>
        <taxon>Cyprinidae</taxon>
        <taxon>Cyprininae</taxon>
        <taxon>Sinocyclocheilus</taxon>
    </lineage>
</organism>
<evidence type="ECO:0000256" key="4">
    <source>
        <dbReference type="PROSITE-ProRule" id="PRU00176"/>
    </source>
</evidence>
<dbReference type="AlphaFoldDB" id="A0A673G8A8"/>
<protein>
    <submittedName>
        <fullName evidence="7">Heterogeneous nuclear ribonucleoprotein H3 (2H9)</fullName>
    </submittedName>
</protein>
<dbReference type="SUPFAM" id="SSF54928">
    <property type="entry name" value="RNA-binding domain, RBD"/>
    <property type="match status" value="1"/>
</dbReference>
<feature type="transmembrane region" description="Helical" evidence="5">
    <location>
        <begin position="173"/>
        <end position="192"/>
    </location>
</feature>
<reference evidence="7" key="2">
    <citation type="submission" date="2025-09" db="UniProtKB">
        <authorList>
            <consortium name="Ensembl"/>
        </authorList>
    </citation>
    <scope>IDENTIFICATION</scope>
</reference>
<proteinExistence type="predicted"/>
<keyword evidence="2" id="KW-0677">Repeat</keyword>
<dbReference type="Gene3D" id="3.30.70.330">
    <property type="match status" value="2"/>
</dbReference>
<dbReference type="InterPro" id="IPR000504">
    <property type="entry name" value="RRM_dom"/>
</dbReference>
<feature type="domain" description="RRM" evidence="6">
    <location>
        <begin position="24"/>
        <end position="103"/>
    </location>
</feature>
<dbReference type="Pfam" id="PF00076">
    <property type="entry name" value="RRM_1"/>
    <property type="match status" value="1"/>
</dbReference>
<evidence type="ECO:0000256" key="1">
    <source>
        <dbReference type="ARBA" id="ARBA00022553"/>
    </source>
</evidence>
<keyword evidence="5" id="KW-0472">Membrane</keyword>
<dbReference type="InterPro" id="IPR050666">
    <property type="entry name" value="ESRP"/>
</dbReference>
<dbReference type="SMART" id="SM00360">
    <property type="entry name" value="RRM"/>
    <property type="match status" value="1"/>
</dbReference>